<dbReference type="AlphaFoldDB" id="A0A6M3JJR2"/>
<accession>A0A6M3JJR2</accession>
<organism evidence="1">
    <name type="scientific">viral metagenome</name>
    <dbReference type="NCBI Taxonomy" id="1070528"/>
    <lineage>
        <taxon>unclassified sequences</taxon>
        <taxon>metagenomes</taxon>
        <taxon>organismal metagenomes</taxon>
    </lineage>
</organism>
<reference evidence="1" key="1">
    <citation type="submission" date="2020-03" db="EMBL/GenBank/DDBJ databases">
        <title>The deep terrestrial virosphere.</title>
        <authorList>
            <person name="Holmfeldt K."/>
            <person name="Nilsson E."/>
            <person name="Simone D."/>
            <person name="Lopez-Fernandez M."/>
            <person name="Wu X."/>
            <person name="de Brujin I."/>
            <person name="Lundin D."/>
            <person name="Andersson A."/>
            <person name="Bertilsson S."/>
            <person name="Dopson M."/>
        </authorList>
    </citation>
    <scope>NUCLEOTIDE SEQUENCE</scope>
    <source>
        <strain evidence="1">MM415A04515</strain>
    </source>
</reference>
<protein>
    <submittedName>
        <fullName evidence="1">Uncharacterized protein</fullName>
    </submittedName>
</protein>
<dbReference type="EMBL" id="MT141713">
    <property type="protein sequence ID" value="QJA69528.1"/>
    <property type="molecule type" value="Genomic_DNA"/>
</dbReference>
<evidence type="ECO:0000313" key="1">
    <source>
        <dbReference type="EMBL" id="QJA69528.1"/>
    </source>
</evidence>
<gene>
    <name evidence="1" type="ORF">MM415A04515_0010</name>
</gene>
<proteinExistence type="predicted"/>
<name>A0A6M3JJR2_9ZZZZ</name>
<sequence length="76" mass="8381">MRKLTMLIVFVVLVVGVDGLGKLGTVLFPKSPFKVEEAQAAIKWCNAPHTARGGYYRDTSNDGNPYNNANYLGYND</sequence>